<keyword evidence="3 7" id="KW-0694">RNA-binding</keyword>
<dbReference type="GO" id="GO:1990904">
    <property type="term" value="C:ribonucleoprotein complex"/>
    <property type="evidence" value="ECO:0007669"/>
    <property type="project" value="UniProtKB-KW"/>
</dbReference>
<comment type="function">
    <text evidence="7 8">Binds directly to 23S ribosomal RNA and is necessary for the in vitro assembly process of the 50S ribosomal subunit. It is not involved in the protein synthesizing functions of that subunit.</text>
</comment>
<dbReference type="HAMAP" id="MF_00382">
    <property type="entry name" value="Ribosomal_bL20"/>
    <property type="match status" value="1"/>
</dbReference>
<evidence type="ECO:0000256" key="5">
    <source>
        <dbReference type="ARBA" id="ARBA00023274"/>
    </source>
</evidence>
<dbReference type="AlphaFoldDB" id="A0AAJ0XI34"/>
<comment type="similarity">
    <text evidence="1 7 8">Belongs to the bacterial ribosomal protein bL20 family.</text>
</comment>
<comment type="caution">
    <text evidence="9">The sequence shown here is derived from an EMBL/GenBank/DDBJ whole genome shotgun (WGS) entry which is preliminary data.</text>
</comment>
<evidence type="ECO:0000256" key="8">
    <source>
        <dbReference type="RuleBase" id="RU000560"/>
    </source>
</evidence>
<evidence type="ECO:0000256" key="2">
    <source>
        <dbReference type="ARBA" id="ARBA00022730"/>
    </source>
</evidence>
<dbReference type="GO" id="GO:0019843">
    <property type="term" value="F:rRNA binding"/>
    <property type="evidence" value="ECO:0007669"/>
    <property type="project" value="UniProtKB-UniRule"/>
</dbReference>
<dbReference type="GO" id="GO:0005840">
    <property type="term" value="C:ribosome"/>
    <property type="evidence" value="ECO:0007669"/>
    <property type="project" value="UniProtKB-KW"/>
</dbReference>
<dbReference type="Gene3D" id="6.10.160.10">
    <property type="match status" value="1"/>
</dbReference>
<dbReference type="InterPro" id="IPR035566">
    <property type="entry name" value="Ribosomal_protein_bL20_C"/>
</dbReference>
<evidence type="ECO:0000256" key="7">
    <source>
        <dbReference type="HAMAP-Rule" id="MF_00382"/>
    </source>
</evidence>
<keyword evidence="10" id="KW-1185">Reference proteome</keyword>
<dbReference type="FunFam" id="1.10.1900.20:FF:000001">
    <property type="entry name" value="50S ribosomal protein L20"/>
    <property type="match status" value="1"/>
</dbReference>
<dbReference type="GO" id="GO:0006412">
    <property type="term" value="P:translation"/>
    <property type="evidence" value="ECO:0007669"/>
    <property type="project" value="InterPro"/>
</dbReference>
<proteinExistence type="inferred from homology"/>
<evidence type="ECO:0000256" key="4">
    <source>
        <dbReference type="ARBA" id="ARBA00022980"/>
    </source>
</evidence>
<dbReference type="InterPro" id="IPR049946">
    <property type="entry name" value="RIBOSOMAL_L20_CS"/>
</dbReference>
<evidence type="ECO:0000256" key="3">
    <source>
        <dbReference type="ARBA" id="ARBA00022884"/>
    </source>
</evidence>
<evidence type="ECO:0000313" key="10">
    <source>
        <dbReference type="Proteomes" id="UP001296967"/>
    </source>
</evidence>
<reference evidence="9" key="1">
    <citation type="submission" date="2017-05" db="EMBL/GenBank/DDBJ databases">
        <authorList>
            <person name="Imhoff J.F."/>
            <person name="Rahn T."/>
            <person name="Kuenzel S."/>
            <person name="Neulinger S.C."/>
        </authorList>
    </citation>
    <scope>NUCLEOTIDE SEQUENCE</scope>
    <source>
        <strain evidence="9">DSM 4395</strain>
    </source>
</reference>
<dbReference type="PRINTS" id="PR00062">
    <property type="entry name" value="RIBOSOMALL20"/>
</dbReference>
<keyword evidence="4 7" id="KW-0689">Ribosomal protein</keyword>
<accession>A0AAJ0XI34</accession>
<dbReference type="GO" id="GO:0003735">
    <property type="term" value="F:structural constituent of ribosome"/>
    <property type="evidence" value="ECO:0007669"/>
    <property type="project" value="InterPro"/>
</dbReference>
<dbReference type="CDD" id="cd07026">
    <property type="entry name" value="Ribosomal_L20"/>
    <property type="match status" value="1"/>
</dbReference>
<dbReference type="RefSeq" id="WP_201246971.1">
    <property type="nucleotide sequence ID" value="NZ_NHSF01000077.1"/>
</dbReference>
<evidence type="ECO:0000256" key="6">
    <source>
        <dbReference type="ARBA" id="ARBA00035172"/>
    </source>
</evidence>
<dbReference type="GO" id="GO:0000027">
    <property type="term" value="P:ribosomal large subunit assembly"/>
    <property type="evidence" value="ECO:0007669"/>
    <property type="project" value="UniProtKB-UniRule"/>
</dbReference>
<evidence type="ECO:0000256" key="1">
    <source>
        <dbReference type="ARBA" id="ARBA00007698"/>
    </source>
</evidence>
<sequence>MPRVKRGVTAHARHKKVLDQAKGYYGARSKVYRVAKQAVIKAGQYAYRDRRQRKRQFRALWITRINAAARLHGLSYSRLIAGLNKAGIEVDRKMLAELAFDNEPAFGAIAEQAKAALAETS</sequence>
<keyword evidence="2 7" id="KW-0699">rRNA-binding</keyword>
<keyword evidence="5 7" id="KW-0687">Ribonucleoprotein</keyword>
<dbReference type="EMBL" id="NHSF01000077">
    <property type="protein sequence ID" value="MBK5932130.1"/>
    <property type="molecule type" value="Genomic_DNA"/>
</dbReference>
<protein>
    <recommendedName>
        <fullName evidence="6 7">Large ribosomal subunit protein bL20</fullName>
    </recommendedName>
</protein>
<dbReference type="InterPro" id="IPR005813">
    <property type="entry name" value="Ribosomal_bL20"/>
</dbReference>
<dbReference type="PANTHER" id="PTHR10986">
    <property type="entry name" value="39S RIBOSOMAL PROTEIN L20"/>
    <property type="match status" value="1"/>
</dbReference>
<dbReference type="SUPFAM" id="SSF74731">
    <property type="entry name" value="Ribosomal protein L20"/>
    <property type="match status" value="1"/>
</dbReference>
<dbReference type="Pfam" id="PF00453">
    <property type="entry name" value="Ribosomal_L20"/>
    <property type="match status" value="1"/>
</dbReference>
<dbReference type="PROSITE" id="PS00937">
    <property type="entry name" value="RIBOSOMAL_L20"/>
    <property type="match status" value="1"/>
</dbReference>
<organism evidence="9 10">
    <name type="scientific">Halochromatium salexigens</name>
    <name type="common">Chromatium salexigens</name>
    <dbReference type="NCBI Taxonomy" id="49447"/>
    <lineage>
        <taxon>Bacteria</taxon>
        <taxon>Pseudomonadati</taxon>
        <taxon>Pseudomonadota</taxon>
        <taxon>Gammaproteobacteria</taxon>
        <taxon>Chromatiales</taxon>
        <taxon>Chromatiaceae</taxon>
        <taxon>Halochromatium</taxon>
    </lineage>
</organism>
<dbReference type="NCBIfam" id="TIGR01032">
    <property type="entry name" value="rplT_bact"/>
    <property type="match status" value="1"/>
</dbReference>
<dbReference type="Proteomes" id="UP001296967">
    <property type="component" value="Unassembled WGS sequence"/>
</dbReference>
<gene>
    <name evidence="7" type="primary">rplT</name>
    <name evidence="9" type="ORF">CCR82_16715</name>
</gene>
<name>A0AAJ0XI34_HALSE</name>
<reference evidence="9" key="2">
    <citation type="journal article" date="2020" name="Microorganisms">
        <title>Osmotic Adaptation and Compatible Solute Biosynthesis of Phototrophic Bacteria as Revealed from Genome Analyses.</title>
        <authorList>
            <person name="Imhoff J.F."/>
            <person name="Rahn T."/>
            <person name="Kunzel S."/>
            <person name="Keller A."/>
            <person name="Neulinger S.C."/>
        </authorList>
    </citation>
    <scope>NUCLEOTIDE SEQUENCE</scope>
    <source>
        <strain evidence="9">DSM 4395</strain>
    </source>
</reference>
<evidence type="ECO:0000313" key="9">
    <source>
        <dbReference type="EMBL" id="MBK5932130.1"/>
    </source>
</evidence>
<dbReference type="Gene3D" id="1.10.1900.20">
    <property type="entry name" value="Ribosomal protein L20"/>
    <property type="match status" value="1"/>
</dbReference>